<feature type="compositionally biased region" description="Low complexity" evidence="1">
    <location>
        <begin position="463"/>
        <end position="484"/>
    </location>
</feature>
<organism evidence="3 4">
    <name type="scientific">Allorhizobium terrae</name>
    <dbReference type="NCBI Taxonomy" id="1848972"/>
    <lineage>
        <taxon>Bacteria</taxon>
        <taxon>Pseudomonadati</taxon>
        <taxon>Pseudomonadota</taxon>
        <taxon>Alphaproteobacteria</taxon>
        <taxon>Hyphomicrobiales</taxon>
        <taxon>Rhizobiaceae</taxon>
        <taxon>Rhizobium/Agrobacterium group</taxon>
        <taxon>Allorhizobium</taxon>
    </lineage>
</organism>
<proteinExistence type="predicted"/>
<evidence type="ECO:0000313" key="3">
    <source>
        <dbReference type="EMBL" id="THF50839.1"/>
    </source>
</evidence>
<feature type="compositionally biased region" description="Gly residues" evidence="1">
    <location>
        <begin position="516"/>
        <end position="530"/>
    </location>
</feature>
<dbReference type="RefSeq" id="WP_190235631.1">
    <property type="nucleotide sequence ID" value="NZ_SSOA01000003.1"/>
</dbReference>
<dbReference type="Pfam" id="PF02120">
    <property type="entry name" value="Flg_hook"/>
    <property type="match status" value="1"/>
</dbReference>
<dbReference type="CDD" id="cd17470">
    <property type="entry name" value="T3SS_Flik_C"/>
    <property type="match status" value="1"/>
</dbReference>
<feature type="domain" description="Flagellar hook-length control protein-like C-terminal" evidence="2">
    <location>
        <begin position="382"/>
        <end position="455"/>
    </location>
</feature>
<feature type="region of interest" description="Disordered" evidence="1">
    <location>
        <begin position="453"/>
        <end position="530"/>
    </location>
</feature>
<feature type="region of interest" description="Disordered" evidence="1">
    <location>
        <begin position="1"/>
        <end position="83"/>
    </location>
</feature>
<dbReference type="InterPro" id="IPR038610">
    <property type="entry name" value="FliK-like_C_sf"/>
</dbReference>
<protein>
    <recommendedName>
        <fullName evidence="2">Flagellar hook-length control protein-like C-terminal domain-containing protein</fullName>
    </recommendedName>
</protein>
<feature type="region of interest" description="Disordered" evidence="1">
    <location>
        <begin position="181"/>
        <end position="212"/>
    </location>
</feature>
<dbReference type="AlphaFoldDB" id="A0A4S3ZYB0"/>
<dbReference type="InterPro" id="IPR021136">
    <property type="entry name" value="Flagellar_hook_control-like_C"/>
</dbReference>
<dbReference type="Gene3D" id="3.30.750.140">
    <property type="match status" value="1"/>
</dbReference>
<accession>A0A4S3ZYB0</accession>
<keyword evidence="4" id="KW-1185">Reference proteome</keyword>
<name>A0A4S3ZYB0_9HYPH</name>
<reference evidence="3 4" key="1">
    <citation type="submission" date="2019-04" db="EMBL/GenBank/DDBJ databases">
        <title>Rhizobium terrae sp. nov., isolated from a paddy soil.</title>
        <authorList>
            <person name="Lin S.-Y."/>
            <person name="Hameed A."/>
            <person name="Huang H.-I."/>
            <person name="Young C.-C."/>
        </authorList>
    </citation>
    <scope>NUCLEOTIDE SEQUENCE [LARGE SCALE GENOMIC DNA]</scope>
    <source>
        <strain evidence="3 4">CC-HIH110</strain>
    </source>
</reference>
<sequence length="530" mass="54472">MAVTVSSPKASDIPTAYPGSRTEPSSAPSGGFRSALEGTSAARERGKRASDDDDQQAEATRTAGDAQDRAKSEDNPKLTITAAWNKKSDDTVASGKTTQLNVDAQTADVAGSAKDAATTLAELVAAMTKTDDASAINKDAVNKDATDDAANKTPVKPGDKDNNQIAARAAAEQVVEAVMAGADGAKPTVKLPSNTKTEAKDADDGSKPALSQKDAIPGAQDVLSLLVQAAPTQTAVLPQQITPAADGQTKQTVGGKLKDGLEAKVGNTVLGKASDDVAQPTAAATPTLRSSAADALHMVTADSPDRVGKESDSLKAADSATLRNSAMMQTVEVVDSRRIIAPVSTSNGANIAATMTGDSEWSSVLRSHAASDVDIPDRLTTDKTLNTLTIKMTPESLGTVTANLKMVDGQLTVSLVVENGTAYRKLHEDHGDLIKSLKSQGLSVDQIQISIASPEKSSSDTAQNNSQNQPNNQSLAQQNSNGQNHAGHRQQTRASFDNFGQPSGGMADDAMSPGASGAGNSGSGSGQLYL</sequence>
<feature type="compositionally biased region" description="Basic and acidic residues" evidence="1">
    <location>
        <begin position="66"/>
        <end position="76"/>
    </location>
</feature>
<evidence type="ECO:0000256" key="1">
    <source>
        <dbReference type="SAM" id="MobiDB-lite"/>
    </source>
</evidence>
<gene>
    <name evidence="3" type="ORF">E6C51_08305</name>
</gene>
<feature type="compositionally biased region" description="Polar residues" evidence="1">
    <location>
        <begin position="453"/>
        <end position="462"/>
    </location>
</feature>
<comment type="caution">
    <text evidence="3">The sequence shown here is derived from an EMBL/GenBank/DDBJ whole genome shotgun (WGS) entry which is preliminary data.</text>
</comment>
<dbReference type="EMBL" id="SSOA01000003">
    <property type="protein sequence ID" value="THF50839.1"/>
    <property type="molecule type" value="Genomic_DNA"/>
</dbReference>
<evidence type="ECO:0000313" key="4">
    <source>
        <dbReference type="Proteomes" id="UP000310754"/>
    </source>
</evidence>
<feature type="region of interest" description="Disordered" evidence="1">
    <location>
        <begin position="142"/>
        <end position="163"/>
    </location>
</feature>
<dbReference type="Proteomes" id="UP000310754">
    <property type="component" value="Unassembled WGS sequence"/>
</dbReference>
<evidence type="ECO:0000259" key="2">
    <source>
        <dbReference type="Pfam" id="PF02120"/>
    </source>
</evidence>
<feature type="compositionally biased region" description="Basic and acidic residues" evidence="1">
    <location>
        <begin position="197"/>
        <end position="206"/>
    </location>
</feature>
<feature type="compositionally biased region" description="Polar residues" evidence="1">
    <location>
        <begin position="492"/>
        <end position="501"/>
    </location>
</feature>